<dbReference type="AlphaFoldDB" id="A0A8T0D3U0"/>
<keyword evidence="2" id="KW-1185">Reference proteome</keyword>
<organism evidence="1 2">
    <name type="scientific">Paragonimus westermani</name>
    <dbReference type="NCBI Taxonomy" id="34504"/>
    <lineage>
        <taxon>Eukaryota</taxon>
        <taxon>Metazoa</taxon>
        <taxon>Spiralia</taxon>
        <taxon>Lophotrochozoa</taxon>
        <taxon>Platyhelminthes</taxon>
        <taxon>Trematoda</taxon>
        <taxon>Digenea</taxon>
        <taxon>Plagiorchiida</taxon>
        <taxon>Troglotremata</taxon>
        <taxon>Troglotrematidae</taxon>
        <taxon>Paragonimus</taxon>
    </lineage>
</organism>
<reference evidence="1 2" key="1">
    <citation type="submission" date="2019-07" db="EMBL/GenBank/DDBJ databases">
        <title>Annotation for the trematode Paragonimus westermani.</title>
        <authorList>
            <person name="Choi Y.-J."/>
        </authorList>
    </citation>
    <scope>NUCLEOTIDE SEQUENCE [LARGE SCALE GENOMIC DNA]</scope>
    <source>
        <strain evidence="1">180907_Pwestermani</strain>
    </source>
</reference>
<evidence type="ECO:0000313" key="2">
    <source>
        <dbReference type="Proteomes" id="UP000699462"/>
    </source>
</evidence>
<protein>
    <submittedName>
        <fullName evidence="1">Uncharacterized protein</fullName>
    </submittedName>
</protein>
<gene>
    <name evidence="1" type="ORF">P879_01397</name>
</gene>
<evidence type="ECO:0000313" key="1">
    <source>
        <dbReference type="EMBL" id="KAF8561644.1"/>
    </source>
</evidence>
<dbReference type="Proteomes" id="UP000699462">
    <property type="component" value="Unassembled WGS sequence"/>
</dbReference>
<proteinExistence type="predicted"/>
<accession>A0A8T0D3U0</accession>
<comment type="caution">
    <text evidence="1">The sequence shown here is derived from an EMBL/GenBank/DDBJ whole genome shotgun (WGS) entry which is preliminary data.</text>
</comment>
<sequence>MSFIPHHLQICLYDFHNIYWLAELVCRCSKVPLKL</sequence>
<name>A0A8T0D3U0_9TREM</name>
<dbReference type="EMBL" id="JTDF01021591">
    <property type="protein sequence ID" value="KAF8561644.1"/>
    <property type="molecule type" value="Genomic_DNA"/>
</dbReference>